<reference evidence="1" key="1">
    <citation type="submission" date="2021-12" db="EMBL/GenBank/DDBJ databases">
        <authorList>
            <person name="King R."/>
        </authorList>
    </citation>
    <scope>NUCLEOTIDE SEQUENCE</scope>
</reference>
<sequence length="516" mass="61016">MECYNEFEKNFVHGSSFFTTYQFDYKRYCEKTDIVKKEKVYSEIVENAPAPQKYTDRETLALYDDDYYVPFNLYHYPRPIVHKRVIPQVSVFLKTELYEPLEESFVNKSIPWDDAQERYSVDPTAKFWMKRNELDDSCVNPLENLLPVETKRVISKLIKEDKLRGEHDLRCATYCGYIPNNTDPIPLAKTEFPISYPFLSVSQTLDIRKNDKEDGFKMDCYNEFEKNFVHGSSFFTTYQFDYKRYCDKTDFVKKEKVYSEIVENPPAPQKYTDRETLALYDDNYYVPFNLYHYPRPIVDKRVIPQVSVCKRNQEDYDVIKSRPKMYRSPAVPIDNIEDPNRRDTVIKFMYTTESLMSQQSAALPTTKRKPIDPAKHDQLNENVFLKTELYEPLEESFVNKSIPWDDAQERYSVDPTAKFWMKRNELDDNCVNPLENLLPVETKRVISKLIKEDKLRGEHDLRCATYCGYIPNSTDPIPLAKTEFPISYPFLSVSQTLDIRKNDKEGHKLEYVCDQN</sequence>
<name>A0A9P0FJK0_BRAAE</name>
<organism evidence="1 2">
    <name type="scientific">Brassicogethes aeneus</name>
    <name type="common">Rape pollen beetle</name>
    <name type="synonym">Meligethes aeneus</name>
    <dbReference type="NCBI Taxonomy" id="1431903"/>
    <lineage>
        <taxon>Eukaryota</taxon>
        <taxon>Metazoa</taxon>
        <taxon>Ecdysozoa</taxon>
        <taxon>Arthropoda</taxon>
        <taxon>Hexapoda</taxon>
        <taxon>Insecta</taxon>
        <taxon>Pterygota</taxon>
        <taxon>Neoptera</taxon>
        <taxon>Endopterygota</taxon>
        <taxon>Coleoptera</taxon>
        <taxon>Polyphaga</taxon>
        <taxon>Cucujiformia</taxon>
        <taxon>Nitidulidae</taxon>
        <taxon>Meligethinae</taxon>
        <taxon>Brassicogethes</taxon>
    </lineage>
</organism>
<gene>
    <name evidence="1" type="ORF">MELIAE_LOCUS7909</name>
</gene>
<dbReference type="EMBL" id="OV121136">
    <property type="protein sequence ID" value="CAH0557120.1"/>
    <property type="molecule type" value="Genomic_DNA"/>
</dbReference>
<evidence type="ECO:0000313" key="2">
    <source>
        <dbReference type="Proteomes" id="UP001154078"/>
    </source>
</evidence>
<dbReference type="AlphaFoldDB" id="A0A9P0FJK0"/>
<keyword evidence="2" id="KW-1185">Reference proteome</keyword>
<accession>A0A9P0FJK0</accession>
<dbReference type="Proteomes" id="UP001154078">
    <property type="component" value="Chromosome 5"/>
</dbReference>
<protein>
    <submittedName>
        <fullName evidence="1">Uncharacterized protein</fullName>
    </submittedName>
</protein>
<proteinExistence type="predicted"/>
<evidence type="ECO:0000313" key="1">
    <source>
        <dbReference type="EMBL" id="CAH0557120.1"/>
    </source>
</evidence>
<dbReference type="OrthoDB" id="6572538at2759"/>